<dbReference type="EMBL" id="CP065682">
    <property type="protein sequence ID" value="QPS33434.1"/>
    <property type="molecule type" value="Genomic_DNA"/>
</dbReference>
<reference evidence="1 2" key="1">
    <citation type="submission" date="2020-12" db="EMBL/GenBank/DDBJ databases">
        <title>FDA dAtabase for Regulatory Grade micrObial Sequences (FDA-ARGOS): Supporting development and validation of Infectious Disease Dx tests.</title>
        <authorList>
            <person name="Sproer C."/>
            <person name="Gronow S."/>
            <person name="Severitt S."/>
            <person name="Schroder I."/>
            <person name="Tallon L."/>
            <person name="Sadzewicz L."/>
            <person name="Zhao X."/>
            <person name="Boylan J."/>
            <person name="Ott S."/>
            <person name="Bowen H."/>
            <person name="Vavikolanu K."/>
            <person name="Mehta A."/>
            <person name="Aluvathingal J."/>
            <person name="Nadendla S."/>
            <person name="Lowell S."/>
            <person name="Myers T."/>
            <person name="Yan Y."/>
            <person name="Sichtig H."/>
        </authorList>
    </citation>
    <scope>NUCLEOTIDE SEQUENCE [LARGE SCALE GENOMIC DNA]</scope>
    <source>
        <strain evidence="1 2">FDAARGOS_902</strain>
    </source>
</reference>
<accession>A0A7T2TGQ6</accession>
<sequence length="277" mass="29955">MTNADDAKEHLTVVRNFMDGKKERETRRITRDLSARLNPIMFTSALAATLPHVAKDEDAPTHFVGLVFTQANVLTVASTGSTMIVCKVPARDGARVTGDVVADSVTVSPVMAKQLMGFTGLTPKEAWDPELELTVTGTGPDKVTIRATDRTGLFEGKSLRLPVSEPGTDLARAVHVLESMAGQQPRSVRTTSVPANMLKTFIASAEKFGGDVEVEAISDTLWRISSGTTFYGLASRPVEDAETDEKKLATNAARRKDRDQWSLDLTGVGQELVRGLQ</sequence>
<name>A0A7T2TGQ6_9MICO</name>
<dbReference type="KEGG" id="bcau:I6G59_16110"/>
<dbReference type="RefSeq" id="WP_197931883.1">
    <property type="nucleotide sequence ID" value="NZ_CP065682.1"/>
</dbReference>
<organism evidence="1 2">
    <name type="scientific">Brevibacterium casei</name>
    <dbReference type="NCBI Taxonomy" id="33889"/>
    <lineage>
        <taxon>Bacteria</taxon>
        <taxon>Bacillati</taxon>
        <taxon>Actinomycetota</taxon>
        <taxon>Actinomycetes</taxon>
        <taxon>Micrococcales</taxon>
        <taxon>Brevibacteriaceae</taxon>
        <taxon>Brevibacterium</taxon>
    </lineage>
</organism>
<gene>
    <name evidence="1" type="ORF">I6G59_16110</name>
</gene>
<protein>
    <submittedName>
        <fullName evidence="1">Uncharacterized protein</fullName>
    </submittedName>
</protein>
<dbReference type="AlphaFoldDB" id="A0A7T2TGQ6"/>
<proteinExistence type="predicted"/>
<evidence type="ECO:0000313" key="2">
    <source>
        <dbReference type="Proteomes" id="UP000594979"/>
    </source>
</evidence>
<evidence type="ECO:0000313" key="1">
    <source>
        <dbReference type="EMBL" id="QPS33434.1"/>
    </source>
</evidence>
<dbReference type="Proteomes" id="UP000594979">
    <property type="component" value="Chromosome"/>
</dbReference>